<dbReference type="STRING" id="200361.A0A453I0I9"/>
<dbReference type="Proteomes" id="UP000015105">
    <property type="component" value="Chromosome 4D"/>
</dbReference>
<reference evidence="2" key="4">
    <citation type="submission" date="2019-03" db="UniProtKB">
        <authorList>
            <consortium name="EnsemblPlants"/>
        </authorList>
    </citation>
    <scope>IDENTIFICATION</scope>
</reference>
<reference evidence="3" key="2">
    <citation type="journal article" date="2017" name="Nat. Plants">
        <title>The Aegilops tauschii genome reveals multiple impacts of transposons.</title>
        <authorList>
            <person name="Zhao G."/>
            <person name="Zou C."/>
            <person name="Li K."/>
            <person name="Wang K."/>
            <person name="Li T."/>
            <person name="Gao L."/>
            <person name="Zhang X."/>
            <person name="Wang H."/>
            <person name="Yang Z."/>
            <person name="Liu X."/>
            <person name="Jiang W."/>
            <person name="Mao L."/>
            <person name="Kong X."/>
            <person name="Jiao Y."/>
            <person name="Jia J."/>
        </authorList>
    </citation>
    <scope>NUCLEOTIDE SEQUENCE [LARGE SCALE GENOMIC DNA]</scope>
    <source>
        <strain evidence="3">cv. AL8/78</strain>
    </source>
</reference>
<dbReference type="AlphaFoldDB" id="A0A453I0I9"/>
<sequence length="161" mass="19113">GIYSAQSCYAATFRGSTQCPSWKLVWKSWAPPRVKFFHWLANQDRCWMAERLARLRLQHHPRCLLCDQAKETIQHLLLACPFARQTWHTILDWLRMPIQAPDQEPTVMEWWLRAKEHMPLTHRKALDSIALLVPWMIWKHRNACVFDNAMPSIDSLVDRIK</sequence>
<dbReference type="EnsemblPlants" id="AET4Gv20385900.2">
    <property type="protein sequence ID" value="AET4Gv20385900.2"/>
    <property type="gene ID" value="AET4Gv20385900"/>
</dbReference>
<feature type="domain" description="Reverse transcriptase zinc-binding" evidence="1">
    <location>
        <begin position="3"/>
        <end position="87"/>
    </location>
</feature>
<reference evidence="2" key="3">
    <citation type="journal article" date="2017" name="Nature">
        <title>Genome sequence of the progenitor of the wheat D genome Aegilops tauschii.</title>
        <authorList>
            <person name="Luo M.C."/>
            <person name="Gu Y.Q."/>
            <person name="Puiu D."/>
            <person name="Wang H."/>
            <person name="Twardziok S.O."/>
            <person name="Deal K.R."/>
            <person name="Huo N."/>
            <person name="Zhu T."/>
            <person name="Wang L."/>
            <person name="Wang Y."/>
            <person name="McGuire P.E."/>
            <person name="Liu S."/>
            <person name="Long H."/>
            <person name="Ramasamy R.K."/>
            <person name="Rodriguez J.C."/>
            <person name="Van S.L."/>
            <person name="Yuan L."/>
            <person name="Wang Z."/>
            <person name="Xia Z."/>
            <person name="Xiao L."/>
            <person name="Anderson O.D."/>
            <person name="Ouyang S."/>
            <person name="Liang Y."/>
            <person name="Zimin A.V."/>
            <person name="Pertea G."/>
            <person name="Qi P."/>
            <person name="Bennetzen J.L."/>
            <person name="Dai X."/>
            <person name="Dawson M.W."/>
            <person name="Muller H.G."/>
            <person name="Kugler K."/>
            <person name="Rivarola-Duarte L."/>
            <person name="Spannagl M."/>
            <person name="Mayer K.F.X."/>
            <person name="Lu F.H."/>
            <person name="Bevan M.W."/>
            <person name="Leroy P."/>
            <person name="Li P."/>
            <person name="You F.M."/>
            <person name="Sun Q."/>
            <person name="Liu Z."/>
            <person name="Lyons E."/>
            <person name="Wicker T."/>
            <person name="Salzberg S.L."/>
            <person name="Devos K.M."/>
            <person name="Dvorak J."/>
        </authorList>
    </citation>
    <scope>NUCLEOTIDE SEQUENCE [LARGE SCALE GENOMIC DNA]</scope>
    <source>
        <strain evidence="2">cv. AL8/78</strain>
    </source>
</reference>
<dbReference type="InterPro" id="IPR026960">
    <property type="entry name" value="RVT-Znf"/>
</dbReference>
<name>A0A453I0I9_AEGTS</name>
<evidence type="ECO:0000313" key="3">
    <source>
        <dbReference type="Proteomes" id="UP000015105"/>
    </source>
</evidence>
<protein>
    <recommendedName>
        <fullName evidence="1">Reverse transcriptase zinc-binding domain-containing protein</fullName>
    </recommendedName>
</protein>
<evidence type="ECO:0000259" key="1">
    <source>
        <dbReference type="Pfam" id="PF13966"/>
    </source>
</evidence>
<dbReference type="Pfam" id="PF13966">
    <property type="entry name" value="zf-RVT"/>
    <property type="match status" value="1"/>
</dbReference>
<keyword evidence="3" id="KW-1185">Reference proteome</keyword>
<dbReference type="PANTHER" id="PTHR33116:SF78">
    <property type="entry name" value="OS12G0587133 PROTEIN"/>
    <property type="match status" value="1"/>
</dbReference>
<dbReference type="PANTHER" id="PTHR33116">
    <property type="entry name" value="REVERSE TRANSCRIPTASE ZINC-BINDING DOMAIN-CONTAINING PROTEIN-RELATED-RELATED"/>
    <property type="match status" value="1"/>
</dbReference>
<proteinExistence type="predicted"/>
<reference evidence="2" key="5">
    <citation type="journal article" date="2021" name="G3 (Bethesda)">
        <title>Aegilops tauschii genome assembly Aet v5.0 features greater sequence contiguity and improved annotation.</title>
        <authorList>
            <person name="Wang L."/>
            <person name="Zhu T."/>
            <person name="Rodriguez J.C."/>
            <person name="Deal K.R."/>
            <person name="Dubcovsky J."/>
            <person name="McGuire P.E."/>
            <person name="Lux T."/>
            <person name="Spannagl M."/>
            <person name="Mayer K.F.X."/>
            <person name="Baldrich P."/>
            <person name="Meyers B.C."/>
            <person name="Huo N."/>
            <person name="Gu Y.Q."/>
            <person name="Zhou H."/>
            <person name="Devos K.M."/>
            <person name="Bennetzen J.L."/>
            <person name="Unver T."/>
            <person name="Budak H."/>
            <person name="Gulick P.J."/>
            <person name="Galiba G."/>
            <person name="Kalapos B."/>
            <person name="Nelson D.R."/>
            <person name="Li P."/>
            <person name="You F.M."/>
            <person name="Luo M.C."/>
            <person name="Dvorak J."/>
        </authorList>
    </citation>
    <scope>NUCLEOTIDE SEQUENCE [LARGE SCALE GENOMIC DNA]</scope>
    <source>
        <strain evidence="2">cv. AL8/78</strain>
    </source>
</reference>
<accession>A0A453I0I9</accession>
<organism evidence="2 3">
    <name type="scientific">Aegilops tauschii subsp. strangulata</name>
    <name type="common">Goatgrass</name>
    <dbReference type="NCBI Taxonomy" id="200361"/>
    <lineage>
        <taxon>Eukaryota</taxon>
        <taxon>Viridiplantae</taxon>
        <taxon>Streptophyta</taxon>
        <taxon>Embryophyta</taxon>
        <taxon>Tracheophyta</taxon>
        <taxon>Spermatophyta</taxon>
        <taxon>Magnoliopsida</taxon>
        <taxon>Liliopsida</taxon>
        <taxon>Poales</taxon>
        <taxon>Poaceae</taxon>
        <taxon>BOP clade</taxon>
        <taxon>Pooideae</taxon>
        <taxon>Triticodae</taxon>
        <taxon>Triticeae</taxon>
        <taxon>Triticinae</taxon>
        <taxon>Aegilops</taxon>
    </lineage>
</organism>
<dbReference type="Gramene" id="AET4Gv20385900.2">
    <property type="protein sequence ID" value="AET4Gv20385900.2"/>
    <property type="gene ID" value="AET4Gv20385900"/>
</dbReference>
<evidence type="ECO:0000313" key="2">
    <source>
        <dbReference type="EnsemblPlants" id="AET4Gv20385900.2"/>
    </source>
</evidence>
<reference evidence="3" key="1">
    <citation type="journal article" date="2014" name="Science">
        <title>Ancient hybridizations among the ancestral genomes of bread wheat.</title>
        <authorList>
            <consortium name="International Wheat Genome Sequencing Consortium,"/>
            <person name="Marcussen T."/>
            <person name="Sandve S.R."/>
            <person name="Heier L."/>
            <person name="Spannagl M."/>
            <person name="Pfeifer M."/>
            <person name="Jakobsen K.S."/>
            <person name="Wulff B.B."/>
            <person name="Steuernagel B."/>
            <person name="Mayer K.F."/>
            <person name="Olsen O.A."/>
        </authorList>
    </citation>
    <scope>NUCLEOTIDE SEQUENCE [LARGE SCALE GENOMIC DNA]</scope>
    <source>
        <strain evidence="3">cv. AL8/78</strain>
    </source>
</reference>